<protein>
    <submittedName>
        <fullName evidence="2">Type VI secretion system effector</fullName>
    </submittedName>
</protein>
<feature type="transmembrane region" description="Helical" evidence="1">
    <location>
        <begin position="149"/>
        <end position="168"/>
    </location>
</feature>
<evidence type="ECO:0000256" key="1">
    <source>
        <dbReference type="SAM" id="Phobius"/>
    </source>
</evidence>
<dbReference type="NCBIfam" id="NF041560">
    <property type="entry name" value="T6SS_Burk_ExIF"/>
    <property type="match status" value="1"/>
</dbReference>
<evidence type="ECO:0000313" key="3">
    <source>
        <dbReference type="Proteomes" id="UP001246152"/>
    </source>
</evidence>
<name>A0AAJ2HG92_9BURK</name>
<dbReference type="InterPro" id="IPR048130">
    <property type="entry name" value="T6SS_ExIF-like"/>
</dbReference>
<accession>A0AAJ2HG92</accession>
<organism evidence="2 3">
    <name type="scientific">Herbaspirillum huttiense</name>
    <dbReference type="NCBI Taxonomy" id="863372"/>
    <lineage>
        <taxon>Bacteria</taxon>
        <taxon>Pseudomonadati</taxon>
        <taxon>Pseudomonadota</taxon>
        <taxon>Betaproteobacteria</taxon>
        <taxon>Burkholderiales</taxon>
        <taxon>Oxalobacteraceae</taxon>
        <taxon>Herbaspirillum</taxon>
    </lineage>
</organism>
<dbReference type="AlphaFoldDB" id="A0AAJ2HG92"/>
<keyword evidence="1" id="KW-1133">Transmembrane helix</keyword>
<reference evidence="2" key="1">
    <citation type="submission" date="2023-04" db="EMBL/GenBank/DDBJ databases">
        <title>Description of first Herbaspirillum huttiense subsp. nephrolepsisexaltata and Herbaspirillum huttiense subsp. lycopersicon.</title>
        <authorList>
            <person name="Poudel M."/>
            <person name="Sharma A."/>
            <person name="Goss E."/>
            <person name="Tapia J.H."/>
            <person name="Harmon C.M."/>
            <person name="Jones J.B."/>
        </authorList>
    </citation>
    <scope>NUCLEOTIDE SEQUENCE</scope>
    <source>
        <strain evidence="2">G21-1742</strain>
    </source>
</reference>
<proteinExistence type="predicted"/>
<gene>
    <name evidence="2" type="ORF">RI046_29480</name>
</gene>
<comment type="caution">
    <text evidence="2">The sequence shown here is derived from an EMBL/GenBank/DDBJ whole genome shotgun (WGS) entry which is preliminary data.</text>
</comment>
<dbReference type="Proteomes" id="UP001246152">
    <property type="component" value="Unassembled WGS sequence"/>
</dbReference>
<feature type="transmembrane region" description="Helical" evidence="1">
    <location>
        <begin position="180"/>
        <end position="199"/>
    </location>
</feature>
<keyword evidence="1" id="KW-0472">Membrane</keyword>
<dbReference type="EMBL" id="JAVLSM010000037">
    <property type="protein sequence ID" value="MDR9839862.1"/>
    <property type="molecule type" value="Genomic_DNA"/>
</dbReference>
<evidence type="ECO:0000313" key="2">
    <source>
        <dbReference type="EMBL" id="MDR9839862.1"/>
    </source>
</evidence>
<keyword evidence="1" id="KW-0812">Transmembrane</keyword>
<sequence>METNAPCQITLVQVESGELIKISGTIRHYTCERGEANFVLAKKDKYRMGMVAVALAATGMGGQAIGTATNASRINEEADFVSFELNGKRVKGWLWRSPFSEGDDVDVVAVWQGDYYELMAMAKPSERLISLYPHCVRGIGAFYSSVLKWWFAFAVLFGLASTAVALWAVGRPEFIFGEDFWITGAGVVAGLSFVTFMLARQWAPLAKTSQRIFQVLGLPSPASVDLKKTSKAQRKQGDPPEMGAFFFRY</sequence>